<dbReference type="Proteomes" id="UP000646827">
    <property type="component" value="Unassembled WGS sequence"/>
</dbReference>
<evidence type="ECO:0000256" key="6">
    <source>
        <dbReference type="PROSITE-ProRule" id="PRU00325"/>
    </source>
</evidence>
<reference evidence="9 10" key="1">
    <citation type="submission" date="2020-12" db="EMBL/GenBank/DDBJ databases">
        <title>Metabolic potential, ecology and presence of endohyphal bacteria is reflected in genomic diversity of Mucoromycotina.</title>
        <authorList>
            <person name="Muszewska A."/>
            <person name="Okrasinska A."/>
            <person name="Steczkiewicz K."/>
            <person name="Drgas O."/>
            <person name="Orlowska M."/>
            <person name="Perlinska-Lenart U."/>
            <person name="Aleksandrzak-Piekarczyk T."/>
            <person name="Szatraj K."/>
            <person name="Zielenkiewicz U."/>
            <person name="Pilsyk S."/>
            <person name="Malc E."/>
            <person name="Mieczkowski P."/>
            <person name="Kruszewska J.S."/>
            <person name="Biernat P."/>
            <person name="Pawlowska J."/>
        </authorList>
    </citation>
    <scope>NUCLEOTIDE SEQUENCE [LARGE SCALE GENOMIC DNA]</scope>
    <source>
        <strain evidence="9 10">CBS 142.35</strain>
    </source>
</reference>
<keyword evidence="5" id="KW-0539">Nucleus</keyword>
<dbReference type="PANTHER" id="PTHR46481">
    <property type="entry name" value="ZINC FINGER BED DOMAIN-CONTAINING PROTEIN 4"/>
    <property type="match status" value="1"/>
</dbReference>
<dbReference type="EMBL" id="JAEPRB010000549">
    <property type="protein sequence ID" value="KAG2215072.1"/>
    <property type="molecule type" value="Genomic_DNA"/>
</dbReference>
<keyword evidence="10" id="KW-1185">Reference proteome</keyword>
<dbReference type="GO" id="GO:0005634">
    <property type="term" value="C:nucleus"/>
    <property type="evidence" value="ECO:0007669"/>
    <property type="project" value="UniProtKB-SubCell"/>
</dbReference>
<feature type="domain" description="SWIM-type" evidence="8">
    <location>
        <begin position="942"/>
        <end position="977"/>
    </location>
</feature>
<evidence type="ECO:0000313" key="9">
    <source>
        <dbReference type="EMBL" id="KAG2215072.1"/>
    </source>
</evidence>
<gene>
    <name evidence="9" type="ORF">INT45_014327</name>
</gene>
<dbReference type="InterPro" id="IPR052035">
    <property type="entry name" value="ZnF_BED_domain_contain"/>
</dbReference>
<dbReference type="PROSITE" id="PS50966">
    <property type="entry name" value="ZF_SWIM"/>
    <property type="match status" value="1"/>
</dbReference>
<evidence type="ECO:0000256" key="3">
    <source>
        <dbReference type="ARBA" id="ARBA00022771"/>
    </source>
</evidence>
<feature type="non-terminal residue" evidence="9">
    <location>
        <position position="1083"/>
    </location>
</feature>
<dbReference type="Pfam" id="PF04434">
    <property type="entry name" value="SWIM"/>
    <property type="match status" value="1"/>
</dbReference>
<evidence type="ECO:0000256" key="4">
    <source>
        <dbReference type="ARBA" id="ARBA00022833"/>
    </source>
</evidence>
<keyword evidence="4" id="KW-0862">Zinc</keyword>
<accession>A0A8H7RQ17</accession>
<proteinExistence type="predicted"/>
<evidence type="ECO:0000256" key="2">
    <source>
        <dbReference type="ARBA" id="ARBA00022723"/>
    </source>
</evidence>
<evidence type="ECO:0000256" key="5">
    <source>
        <dbReference type="ARBA" id="ARBA00023242"/>
    </source>
</evidence>
<dbReference type="SUPFAM" id="SSF53098">
    <property type="entry name" value="Ribonuclease H-like"/>
    <property type="match status" value="1"/>
</dbReference>
<keyword evidence="2" id="KW-0479">Metal-binding</keyword>
<feature type="region of interest" description="Disordered" evidence="7">
    <location>
        <begin position="988"/>
        <end position="1017"/>
    </location>
</feature>
<evidence type="ECO:0000256" key="1">
    <source>
        <dbReference type="ARBA" id="ARBA00004123"/>
    </source>
</evidence>
<name>A0A8H7RQ17_9FUNG</name>
<dbReference type="PANTHER" id="PTHR46481:SF10">
    <property type="entry name" value="ZINC FINGER BED DOMAIN-CONTAINING PROTEIN 39"/>
    <property type="match status" value="1"/>
</dbReference>
<dbReference type="InterPro" id="IPR012337">
    <property type="entry name" value="RNaseH-like_sf"/>
</dbReference>
<dbReference type="GO" id="GO:0008270">
    <property type="term" value="F:zinc ion binding"/>
    <property type="evidence" value="ECO:0007669"/>
    <property type="project" value="UniProtKB-KW"/>
</dbReference>
<sequence>VSSRISRQGSFMSISRSMSYMLTDGEMDGAESDTSQANQTQLIQSNKRAKHWLCQWYDTEMRQGIKFYTCQQSSCKKRFKDLKGTTTGLKNHLIKHGINEQSSKDTSFPSQGLDRFLAPNPLVPQRFDQQLFHGKLALFITTASLPYTIAKNPHFQAVLNMAQIAPSLAHVKLPSDSTIPINISRVYRGYEDCIRKLFVDIPSFSYTVDAWTSEWRVPFFGITGHWIDESWKQNSIVLGLELLEGSHTGVNMAAAFIRVLEHWNLQEKPFFLTADNASNMKTMTTELELELGSDVFDSKENRIPCIAYIINLVTQDILRDGLKAEARDSKEDMLDDRGDNMIGLGSTASSPNPTILSQGTNQARLTECSVHNYKEVIKQQQQLTGESWVYKDKYSIKKKHDQLTSRKEKNSQGQEVIVLDSSLDNDSHDINVDSNEIDGQHRNKRQRKAKIAWKIRYACHRKARKQVLTDLNEDDEYDEDGIKRRPIQKRSKHVGCKANLMVYCYEEDEEKVYFQYVNEHTLHIPGSIEDVQFLPMSNALHEQILEELRKGYNVRDVRQYLQREYNVHPNTTRDAHINTIDVYNIFVKYRQELCSRHTNDFKSIEKRLTELQQNGYHVWIDTSEGQEPQQRLTSNDFAFGFAAPWQINYFDQARFISLDATHDVSKYKDSVLYTMVIRDSVAGRGVPITYLFTNDLSSRPLLGWFRSLSSIGLNPQRFTIDRSLPEDNAIIHVWPSCSIQHCVWHVMRAWMQNVQSKVHGSIGRTPAQAKAHIRPHLKALMYERNREQFHNRLNTFLAEFLHSQPEFISYFKTYYIDMWDGKACERWNASYQPEVFHAMQTNNFVESWHNQLKTCYLKRKRTHRLDVLVEVLVEEVAFDIKQEVSRLSVNVGRMGALERRFRVNEIKAEKEKRMPSPSTIIRLLDEEYSVESFANNTNNTAYNIKTQNSQIISCTCPYFQQHFFPCKHMFYIELHDPSVTVRPQINTQHTWGEPSSTTATTIQQEHQPQNGSKQQLSDAINKLASKTRDLKRRIDRTMINNNNEENIIALLQQINNMTANVTDLSSNLDNILSLPPNTNFDTQ</sequence>
<keyword evidence="3 6" id="KW-0863">Zinc-finger</keyword>
<dbReference type="AlphaFoldDB" id="A0A8H7RQ17"/>
<evidence type="ECO:0000256" key="7">
    <source>
        <dbReference type="SAM" id="MobiDB-lite"/>
    </source>
</evidence>
<organism evidence="9 10">
    <name type="scientific">Circinella minor</name>
    <dbReference type="NCBI Taxonomy" id="1195481"/>
    <lineage>
        <taxon>Eukaryota</taxon>
        <taxon>Fungi</taxon>
        <taxon>Fungi incertae sedis</taxon>
        <taxon>Mucoromycota</taxon>
        <taxon>Mucoromycotina</taxon>
        <taxon>Mucoromycetes</taxon>
        <taxon>Mucorales</taxon>
        <taxon>Lichtheimiaceae</taxon>
        <taxon>Circinella</taxon>
    </lineage>
</organism>
<comment type="subcellular location">
    <subcellularLocation>
        <location evidence="1">Nucleus</location>
    </subcellularLocation>
</comment>
<dbReference type="OrthoDB" id="6434392at2759"/>
<evidence type="ECO:0000259" key="8">
    <source>
        <dbReference type="PROSITE" id="PS50966"/>
    </source>
</evidence>
<evidence type="ECO:0000313" key="10">
    <source>
        <dbReference type="Proteomes" id="UP000646827"/>
    </source>
</evidence>
<dbReference type="InterPro" id="IPR007527">
    <property type="entry name" value="Znf_SWIM"/>
</dbReference>
<comment type="caution">
    <text evidence="9">The sequence shown here is derived from an EMBL/GenBank/DDBJ whole genome shotgun (WGS) entry which is preliminary data.</text>
</comment>
<protein>
    <recommendedName>
        <fullName evidence="8">SWIM-type domain-containing protein</fullName>
    </recommendedName>
</protein>